<name>A0A8B8A2P6_ACAPL</name>
<protein>
    <submittedName>
        <fullName evidence="3">Mucin-2-like</fullName>
    </submittedName>
</protein>
<dbReference type="RefSeq" id="XP_022111642.1">
    <property type="nucleotide sequence ID" value="XM_022255950.1"/>
</dbReference>
<keyword evidence="2" id="KW-1185">Reference proteome</keyword>
<gene>
    <name evidence="3" type="primary">LOC110990865</name>
</gene>
<feature type="region of interest" description="Disordered" evidence="1">
    <location>
        <begin position="236"/>
        <end position="269"/>
    </location>
</feature>
<feature type="non-terminal residue" evidence="3">
    <location>
        <position position="385"/>
    </location>
</feature>
<organism evidence="2 3">
    <name type="scientific">Acanthaster planci</name>
    <name type="common">Crown-of-thorns starfish</name>
    <dbReference type="NCBI Taxonomy" id="133434"/>
    <lineage>
        <taxon>Eukaryota</taxon>
        <taxon>Metazoa</taxon>
        <taxon>Echinodermata</taxon>
        <taxon>Eleutherozoa</taxon>
        <taxon>Asterozoa</taxon>
        <taxon>Asteroidea</taxon>
        <taxon>Valvatacea</taxon>
        <taxon>Valvatida</taxon>
        <taxon>Acanthasteridae</taxon>
        <taxon>Acanthaster</taxon>
    </lineage>
</organism>
<accession>A0A8B8A2P6</accession>
<dbReference type="GeneID" id="110990865"/>
<dbReference type="AlphaFoldDB" id="A0A8B8A2P6"/>
<evidence type="ECO:0000313" key="3">
    <source>
        <dbReference type="RefSeq" id="XP_022111642.1"/>
    </source>
</evidence>
<evidence type="ECO:0000313" key="2">
    <source>
        <dbReference type="Proteomes" id="UP000694845"/>
    </source>
</evidence>
<sequence>MGNDNLEVVKVAFKVKPGDREELLPLRRSNGYDVFDGVPGQRIVLPPDTPYVVEIEVYILNPLQNDSFKVVFNGCEHVGLPTITVPTTTERVCNENLDRYEPVSLSRATENGISIGPNDFWKPSNSPSETNPYSGSHLSVTFTPRTEVTSVTIYKDNDNLEVVKVAFKVTPSDTDELVPLRSSNGYGVFDGVPGQRIALPPDTPYVVEIEVYILNPLQNDSFKVVFNGCEHFEEVTTTPEATTETSTTSPITTGPPTTTPRLTTIPTTKSTEATTSYTCDVCVCRQDCFGTFYDPVCPVSVPAYCMDCTCPPGTEKSQSGVYCEHRDTCQPTTEATTTAEPTTETSTPSPITSGPPTTTPRLTTIPTTKSTEATTSSLTTGVSTT</sequence>
<reference evidence="3" key="1">
    <citation type="submission" date="2025-08" db="UniProtKB">
        <authorList>
            <consortium name="RefSeq"/>
        </authorList>
    </citation>
    <scope>IDENTIFICATION</scope>
</reference>
<proteinExistence type="predicted"/>
<dbReference type="Proteomes" id="UP000694845">
    <property type="component" value="Unplaced"/>
</dbReference>
<feature type="region of interest" description="Disordered" evidence="1">
    <location>
        <begin position="332"/>
        <end position="385"/>
    </location>
</feature>
<evidence type="ECO:0000256" key="1">
    <source>
        <dbReference type="SAM" id="MobiDB-lite"/>
    </source>
</evidence>
<dbReference type="KEGG" id="aplc:110990865"/>